<proteinExistence type="inferred from homology"/>
<dbReference type="Proteomes" id="UP001458946">
    <property type="component" value="Unassembled WGS sequence"/>
</dbReference>
<keyword evidence="8" id="KW-0800">Toxin</keyword>
<evidence type="ECO:0000256" key="8">
    <source>
        <dbReference type="HAMAP-Rule" id="MF_00265"/>
    </source>
</evidence>
<evidence type="ECO:0000256" key="4">
    <source>
        <dbReference type="ARBA" id="ARBA00022723"/>
    </source>
</evidence>
<dbReference type="Pfam" id="PF01850">
    <property type="entry name" value="PIN"/>
    <property type="match status" value="1"/>
</dbReference>
<evidence type="ECO:0000259" key="9">
    <source>
        <dbReference type="Pfam" id="PF01850"/>
    </source>
</evidence>
<dbReference type="GO" id="GO:0004519">
    <property type="term" value="F:endonuclease activity"/>
    <property type="evidence" value="ECO:0007669"/>
    <property type="project" value="UniProtKB-KW"/>
</dbReference>
<dbReference type="EC" id="3.1.-.-" evidence="8"/>
<evidence type="ECO:0000256" key="7">
    <source>
        <dbReference type="ARBA" id="ARBA00038093"/>
    </source>
</evidence>
<comment type="function">
    <text evidence="8">Toxic component of a toxin-antitoxin (TA) system. An RNase.</text>
</comment>
<dbReference type="PANTHER" id="PTHR33653:SF1">
    <property type="entry name" value="RIBONUCLEASE VAPC2"/>
    <property type="match status" value="1"/>
</dbReference>
<dbReference type="CDD" id="cd18745">
    <property type="entry name" value="PIN_VapC4-5_FitB-like"/>
    <property type="match status" value="1"/>
</dbReference>
<comment type="caution">
    <text evidence="10">The sequence shown here is derived from an EMBL/GenBank/DDBJ whole genome shotgun (WGS) entry which is preliminary data.</text>
</comment>
<organism evidence="10 11">
    <name type="scientific">Deinococcus xinjiangensis</name>
    <dbReference type="NCBI Taxonomy" id="457454"/>
    <lineage>
        <taxon>Bacteria</taxon>
        <taxon>Thermotogati</taxon>
        <taxon>Deinococcota</taxon>
        <taxon>Deinococci</taxon>
        <taxon>Deinococcales</taxon>
        <taxon>Deinococcaceae</taxon>
        <taxon>Deinococcus</taxon>
    </lineage>
</organism>
<dbReference type="EMBL" id="BAABRN010000022">
    <property type="protein sequence ID" value="GAA5502397.1"/>
    <property type="molecule type" value="Genomic_DNA"/>
</dbReference>
<sequence length="140" mass="14875">MTLYLLDTDTISHAVRGSGQVRAHLAATPLAELAVSTITLMELEYGLSLKPAKRAAVEAALGLWLPQVAVMDFNSADVRVTASIRAALKQAGTPIGPYDLLNAGMALSRGLTLVTHNTGEYGRVEGLNVTDWVTLTIDTK</sequence>
<keyword evidence="6 8" id="KW-0460">Magnesium</keyword>
<dbReference type="PANTHER" id="PTHR33653">
    <property type="entry name" value="RIBONUCLEASE VAPC2"/>
    <property type="match status" value="1"/>
</dbReference>
<evidence type="ECO:0000313" key="10">
    <source>
        <dbReference type="EMBL" id="GAA5502397.1"/>
    </source>
</evidence>
<protein>
    <recommendedName>
        <fullName evidence="8">Ribonuclease VapC</fullName>
        <shortName evidence="8">RNase VapC</shortName>
        <ecNumber evidence="8">3.1.-.-</ecNumber>
    </recommendedName>
    <alternativeName>
        <fullName evidence="8">Toxin VapC</fullName>
    </alternativeName>
</protein>
<dbReference type="SUPFAM" id="SSF88723">
    <property type="entry name" value="PIN domain-like"/>
    <property type="match status" value="1"/>
</dbReference>
<evidence type="ECO:0000256" key="1">
    <source>
        <dbReference type="ARBA" id="ARBA00001946"/>
    </source>
</evidence>
<feature type="binding site" evidence="8">
    <location>
        <position position="99"/>
    </location>
    <ligand>
        <name>Mg(2+)</name>
        <dbReference type="ChEBI" id="CHEBI:18420"/>
    </ligand>
</feature>
<feature type="binding site" evidence="8">
    <location>
        <position position="7"/>
    </location>
    <ligand>
        <name>Mg(2+)</name>
        <dbReference type="ChEBI" id="CHEBI:18420"/>
    </ligand>
</feature>
<keyword evidence="10" id="KW-0255">Endonuclease</keyword>
<reference evidence="10 11" key="1">
    <citation type="submission" date="2024-02" db="EMBL/GenBank/DDBJ databases">
        <title>Deinococcus xinjiangensis NBRC 107630.</title>
        <authorList>
            <person name="Ichikawa N."/>
            <person name="Katano-Makiyama Y."/>
            <person name="Hidaka K."/>
        </authorList>
    </citation>
    <scope>NUCLEOTIDE SEQUENCE [LARGE SCALE GENOMIC DNA]</scope>
    <source>
        <strain evidence="10 11">NBRC 107630</strain>
    </source>
</reference>
<comment type="similarity">
    <text evidence="7 8">Belongs to the PINc/VapC protein family.</text>
</comment>
<keyword evidence="3 8" id="KW-0540">Nuclease</keyword>
<keyword evidence="2 8" id="KW-1277">Toxin-antitoxin system</keyword>
<feature type="domain" description="PIN" evidence="9">
    <location>
        <begin position="4"/>
        <end position="119"/>
    </location>
</feature>
<comment type="cofactor">
    <cofactor evidence="1 8">
        <name>Mg(2+)</name>
        <dbReference type="ChEBI" id="CHEBI:18420"/>
    </cofactor>
</comment>
<accession>A0ABP9VAX4</accession>
<dbReference type="Gene3D" id="3.40.50.1010">
    <property type="entry name" value="5'-nuclease"/>
    <property type="match status" value="1"/>
</dbReference>
<keyword evidence="5 8" id="KW-0378">Hydrolase</keyword>
<dbReference type="InterPro" id="IPR050556">
    <property type="entry name" value="Type_II_TA_system_RNase"/>
</dbReference>
<evidence type="ECO:0000256" key="3">
    <source>
        <dbReference type="ARBA" id="ARBA00022722"/>
    </source>
</evidence>
<name>A0ABP9VAX4_9DEIO</name>
<dbReference type="InterPro" id="IPR002716">
    <property type="entry name" value="PIN_dom"/>
</dbReference>
<dbReference type="InterPro" id="IPR022907">
    <property type="entry name" value="VapC_family"/>
</dbReference>
<keyword evidence="4 8" id="KW-0479">Metal-binding</keyword>
<evidence type="ECO:0000256" key="5">
    <source>
        <dbReference type="ARBA" id="ARBA00022801"/>
    </source>
</evidence>
<evidence type="ECO:0000256" key="2">
    <source>
        <dbReference type="ARBA" id="ARBA00022649"/>
    </source>
</evidence>
<evidence type="ECO:0000256" key="6">
    <source>
        <dbReference type="ARBA" id="ARBA00022842"/>
    </source>
</evidence>
<dbReference type="InterPro" id="IPR029060">
    <property type="entry name" value="PIN-like_dom_sf"/>
</dbReference>
<dbReference type="HAMAP" id="MF_00265">
    <property type="entry name" value="VapC_Nob1"/>
    <property type="match status" value="1"/>
</dbReference>
<dbReference type="RefSeq" id="WP_353542366.1">
    <property type="nucleotide sequence ID" value="NZ_BAABRN010000022.1"/>
</dbReference>
<gene>
    <name evidence="10" type="primary">vapC_1</name>
    <name evidence="8" type="synonym">vapC</name>
    <name evidence="10" type="ORF">Dxin01_02141</name>
</gene>
<keyword evidence="11" id="KW-1185">Reference proteome</keyword>
<evidence type="ECO:0000313" key="11">
    <source>
        <dbReference type="Proteomes" id="UP001458946"/>
    </source>
</evidence>